<dbReference type="AlphaFoldDB" id="A0A4Y2CGD2"/>
<dbReference type="Proteomes" id="UP000499080">
    <property type="component" value="Unassembled WGS sequence"/>
</dbReference>
<accession>A0A4Y2CGD2</accession>
<evidence type="ECO:0000313" key="1">
    <source>
        <dbReference type="EMBL" id="GBM02868.1"/>
    </source>
</evidence>
<feature type="non-terminal residue" evidence="1">
    <location>
        <position position="1"/>
    </location>
</feature>
<dbReference type="EMBL" id="BGPR01238964">
    <property type="protein sequence ID" value="GBM02868.1"/>
    <property type="molecule type" value="Genomic_DNA"/>
</dbReference>
<gene>
    <name evidence="1" type="ORF">AVEN_89397_1</name>
</gene>
<reference evidence="1 2" key="1">
    <citation type="journal article" date="2019" name="Sci. Rep.">
        <title>Orb-weaving spider Araneus ventricosus genome elucidates the spidroin gene catalogue.</title>
        <authorList>
            <person name="Kono N."/>
            <person name="Nakamura H."/>
            <person name="Ohtoshi R."/>
            <person name="Moran D.A.P."/>
            <person name="Shinohara A."/>
            <person name="Yoshida Y."/>
            <person name="Fujiwara M."/>
            <person name="Mori M."/>
            <person name="Tomita M."/>
            <person name="Arakawa K."/>
        </authorList>
    </citation>
    <scope>NUCLEOTIDE SEQUENCE [LARGE SCALE GENOMIC DNA]</scope>
</reference>
<protein>
    <submittedName>
        <fullName evidence="1">Uncharacterized protein</fullName>
    </submittedName>
</protein>
<sequence length="83" mass="9054">ALFLVVGTGRIEVACWIVSASVASRVMEVNSSHVKGGGSGQTASMHPFTRALSRDLTSHGGWERLEWSEFHRPQSTSTNLEVR</sequence>
<keyword evidence="2" id="KW-1185">Reference proteome</keyword>
<comment type="caution">
    <text evidence="1">The sequence shown here is derived from an EMBL/GenBank/DDBJ whole genome shotgun (WGS) entry which is preliminary data.</text>
</comment>
<proteinExistence type="predicted"/>
<evidence type="ECO:0000313" key="2">
    <source>
        <dbReference type="Proteomes" id="UP000499080"/>
    </source>
</evidence>
<name>A0A4Y2CGD2_ARAVE</name>
<organism evidence="1 2">
    <name type="scientific">Araneus ventricosus</name>
    <name type="common">Orbweaver spider</name>
    <name type="synonym">Epeira ventricosa</name>
    <dbReference type="NCBI Taxonomy" id="182803"/>
    <lineage>
        <taxon>Eukaryota</taxon>
        <taxon>Metazoa</taxon>
        <taxon>Ecdysozoa</taxon>
        <taxon>Arthropoda</taxon>
        <taxon>Chelicerata</taxon>
        <taxon>Arachnida</taxon>
        <taxon>Araneae</taxon>
        <taxon>Araneomorphae</taxon>
        <taxon>Entelegynae</taxon>
        <taxon>Araneoidea</taxon>
        <taxon>Araneidae</taxon>
        <taxon>Araneus</taxon>
    </lineage>
</organism>